<reference evidence="8 9" key="1">
    <citation type="submission" date="2024-09" db="EMBL/GenBank/DDBJ databases">
        <authorList>
            <person name="Sun Q."/>
            <person name="Mori K."/>
        </authorList>
    </citation>
    <scope>NUCLEOTIDE SEQUENCE [LARGE SCALE GENOMIC DNA]</scope>
    <source>
        <strain evidence="8 9">JCM 6917</strain>
    </source>
</reference>
<keyword evidence="9" id="KW-1185">Reference proteome</keyword>
<keyword evidence="3" id="KW-0808">Transferase</keyword>
<dbReference type="InterPro" id="IPR020807">
    <property type="entry name" value="PKS_DH"/>
</dbReference>
<dbReference type="PROSITE" id="PS50075">
    <property type="entry name" value="CARRIER"/>
    <property type="match status" value="1"/>
</dbReference>
<dbReference type="SUPFAM" id="SSF47336">
    <property type="entry name" value="ACP-like"/>
    <property type="match status" value="1"/>
</dbReference>
<comment type="caution">
    <text evidence="8">The sequence shown here is derived from an EMBL/GenBank/DDBJ whole genome shotgun (WGS) entry which is preliminary data.</text>
</comment>
<dbReference type="InterPro" id="IPR036736">
    <property type="entry name" value="ACP-like_sf"/>
</dbReference>
<dbReference type="PANTHER" id="PTHR43775:SF51">
    <property type="entry name" value="INACTIVE PHENOLPHTHIOCEROL SYNTHESIS POLYKETIDE SYNTHASE TYPE I PKS1-RELATED"/>
    <property type="match status" value="1"/>
</dbReference>
<dbReference type="SMART" id="SM00823">
    <property type="entry name" value="PKS_PP"/>
    <property type="match status" value="1"/>
</dbReference>
<evidence type="ECO:0000256" key="5">
    <source>
        <dbReference type="PROSITE-ProRule" id="PRU01363"/>
    </source>
</evidence>
<dbReference type="InterPro" id="IPR013968">
    <property type="entry name" value="PKS_KR"/>
</dbReference>
<dbReference type="InterPro" id="IPR055123">
    <property type="entry name" value="SpnB-like_Rossmann"/>
</dbReference>
<dbReference type="InterPro" id="IPR049900">
    <property type="entry name" value="PKS_mFAS_DH"/>
</dbReference>
<dbReference type="InterPro" id="IPR036291">
    <property type="entry name" value="NAD(P)-bd_dom_sf"/>
</dbReference>
<dbReference type="PROSITE" id="PS52019">
    <property type="entry name" value="PKS_MFAS_DH"/>
    <property type="match status" value="1"/>
</dbReference>
<feature type="domain" description="Carrier" evidence="6">
    <location>
        <begin position="769"/>
        <end position="844"/>
    </location>
</feature>
<sequence length="933" mass="96575">LHPGGHHLDGLPTYPFQRQLYWNTGSAVGGDPESIGLTRAEHPLLGAAVTVADSETVMFTGRLSVHAQPWLADHVVGGSILFPGTGFVELAITAAEETGCDLLDELVLEAPLVIPDQGGVAVQVLVGAPDDSGARPVSVHSRGDDAGRPWVRHAVGAVRAAVSLPRPAPTPAPASAEWPPRDATPVDLTGRYDDLAGDGLAYGAAFQGLTAVWRHGDEVCAEVTLPAAASPGDGFRLHPALLDACLQAIGLRAGAPAPLRLPFAWTGVTIPAPTATRLRVRISPATAGGVTLAISDDTGGPVASVESLVLRDIDTSELAAARAAGQDALFELAWTPVPTAVTTPVTWEHWDRLDADGTVPEVVVLATEPGDDGDAVHREVRRVLGALQAWLVDDRYARSTLVVATRHAVAADEVTDLAGAAVWGLVRSAQSENPGRIVLADLDDLDSLPAALATGEPQVAVRDGEARVARLTRPSAPATPTDRPPAFDPDGTVLLTGATGMLGKLVARHLVTAHGVRRLLLLGRRGPAAPGSAELVAELSAAGAHAEVVACDVADRAALARVLAAVPGDHPLTGVVHAAGVLDDGVIGSLTPERVDAVLRPKVDAALNLHELTGTAKLSAFVLFSSAAGVFGNPGQSGYAAANAFLDALAVHRRAHGLPAHSLAWGLWDGADGMAADLMDGDRRRMTRSGVRPLSEEDGLALLDATLGTDAPAVVPIRLDLAALAGRPDLPPLFTALVRRPAGRPATAADTAAVLLRRLAELPADDREAELLEVVRTHAAAILGHAGPQDIPAARPFQELGFDSLSAVEFRNQLNAATGLRLPPTLVFDHPNATALATELTAQLAPGTGDGEPDAPDTERLIRDVLHGIPLSRLRDAGLLQRLLELGGAAPAELDPVAAEVGSIDDMDTDALINLALGGRDDFDSTGMSGDHR</sequence>
<dbReference type="CDD" id="cd08956">
    <property type="entry name" value="KR_3_FAS_SDR_x"/>
    <property type="match status" value="1"/>
</dbReference>
<dbReference type="InterPro" id="IPR057326">
    <property type="entry name" value="KR_dom"/>
</dbReference>
<evidence type="ECO:0000256" key="4">
    <source>
        <dbReference type="ARBA" id="ARBA00023268"/>
    </source>
</evidence>
<dbReference type="Gene3D" id="3.40.50.720">
    <property type="entry name" value="NAD(P)-binding Rossmann-like Domain"/>
    <property type="match status" value="1"/>
</dbReference>
<dbReference type="InterPro" id="IPR009081">
    <property type="entry name" value="PP-bd_ACP"/>
</dbReference>
<evidence type="ECO:0000256" key="2">
    <source>
        <dbReference type="ARBA" id="ARBA00022553"/>
    </source>
</evidence>
<keyword evidence="2" id="KW-0597">Phosphoprotein</keyword>
<dbReference type="PANTHER" id="PTHR43775">
    <property type="entry name" value="FATTY ACID SYNTHASE"/>
    <property type="match status" value="1"/>
</dbReference>
<dbReference type="SMART" id="SM00822">
    <property type="entry name" value="PKS_KR"/>
    <property type="match status" value="1"/>
</dbReference>
<dbReference type="Gene3D" id="3.10.129.110">
    <property type="entry name" value="Polyketide synthase dehydratase"/>
    <property type="match status" value="1"/>
</dbReference>
<evidence type="ECO:0000313" key="8">
    <source>
        <dbReference type="EMBL" id="MFB9467758.1"/>
    </source>
</evidence>
<dbReference type="Pfam" id="PF14765">
    <property type="entry name" value="PS-DH"/>
    <property type="match status" value="1"/>
</dbReference>
<evidence type="ECO:0000256" key="1">
    <source>
        <dbReference type="ARBA" id="ARBA00022450"/>
    </source>
</evidence>
<dbReference type="Pfam" id="PF08659">
    <property type="entry name" value="KR"/>
    <property type="match status" value="1"/>
</dbReference>
<dbReference type="InterPro" id="IPR020806">
    <property type="entry name" value="PKS_PP-bd"/>
</dbReference>
<feature type="active site" description="Proton acceptor; for dehydratase activity" evidence="5">
    <location>
        <position position="74"/>
    </location>
</feature>
<keyword evidence="1" id="KW-0596">Phosphopantetheine</keyword>
<dbReference type="InterPro" id="IPR049551">
    <property type="entry name" value="PKS_DH_C"/>
</dbReference>
<dbReference type="InterPro" id="IPR050091">
    <property type="entry name" value="PKS_NRPS_Biosynth_Enz"/>
</dbReference>
<feature type="region of interest" description="N-terminal hotdog fold" evidence="5">
    <location>
        <begin position="42"/>
        <end position="165"/>
    </location>
</feature>
<dbReference type="InterPro" id="IPR042104">
    <property type="entry name" value="PKS_dehydratase_sf"/>
</dbReference>
<keyword evidence="4" id="KW-0511">Multifunctional enzyme</keyword>
<dbReference type="Gene3D" id="1.10.1200.10">
    <property type="entry name" value="ACP-like"/>
    <property type="match status" value="1"/>
</dbReference>
<dbReference type="RefSeq" id="WP_381351071.1">
    <property type="nucleotide sequence ID" value="NZ_JBHMCY010000144.1"/>
</dbReference>
<feature type="region of interest" description="C-terminal hotdog fold" evidence="5">
    <location>
        <begin position="183"/>
        <end position="319"/>
    </location>
</feature>
<dbReference type="SMART" id="SM00826">
    <property type="entry name" value="PKS_DH"/>
    <property type="match status" value="1"/>
</dbReference>
<evidence type="ECO:0000313" key="9">
    <source>
        <dbReference type="Proteomes" id="UP001589709"/>
    </source>
</evidence>
<evidence type="ECO:0000259" key="7">
    <source>
        <dbReference type="PROSITE" id="PS52019"/>
    </source>
</evidence>
<proteinExistence type="predicted"/>
<dbReference type="Pfam" id="PF00550">
    <property type="entry name" value="PP-binding"/>
    <property type="match status" value="1"/>
</dbReference>
<accession>A0ABV5NBU4</accession>
<dbReference type="Pfam" id="PF21089">
    <property type="entry name" value="PKS_DH_N"/>
    <property type="match status" value="1"/>
</dbReference>
<dbReference type="EMBL" id="JBHMCY010000144">
    <property type="protein sequence ID" value="MFB9467758.1"/>
    <property type="molecule type" value="Genomic_DNA"/>
</dbReference>
<dbReference type="SMART" id="SM01294">
    <property type="entry name" value="PKS_PP_betabranch"/>
    <property type="match status" value="1"/>
</dbReference>
<dbReference type="Pfam" id="PF22953">
    <property type="entry name" value="SpnB_Rossmann"/>
    <property type="match status" value="1"/>
</dbReference>
<dbReference type="SUPFAM" id="SSF51735">
    <property type="entry name" value="NAD(P)-binding Rossmann-fold domains"/>
    <property type="match status" value="2"/>
</dbReference>
<dbReference type="InterPro" id="IPR049552">
    <property type="entry name" value="PKS_DH_N"/>
</dbReference>
<feature type="non-terminal residue" evidence="8">
    <location>
        <position position="1"/>
    </location>
</feature>
<dbReference type="Proteomes" id="UP001589709">
    <property type="component" value="Unassembled WGS sequence"/>
</dbReference>
<gene>
    <name evidence="8" type="ORF">ACFF45_35050</name>
</gene>
<feature type="active site" description="Proton donor; for dehydratase activity" evidence="5">
    <location>
        <position position="243"/>
    </location>
</feature>
<feature type="domain" description="PKS/mFAS DH" evidence="7">
    <location>
        <begin position="42"/>
        <end position="319"/>
    </location>
</feature>
<evidence type="ECO:0000259" key="6">
    <source>
        <dbReference type="PROSITE" id="PS50075"/>
    </source>
</evidence>
<organism evidence="8 9">
    <name type="scientific">Streptomyces cinereospinus</name>
    <dbReference type="NCBI Taxonomy" id="285561"/>
    <lineage>
        <taxon>Bacteria</taxon>
        <taxon>Bacillati</taxon>
        <taxon>Actinomycetota</taxon>
        <taxon>Actinomycetes</taxon>
        <taxon>Kitasatosporales</taxon>
        <taxon>Streptomycetaceae</taxon>
        <taxon>Streptomyces</taxon>
    </lineage>
</organism>
<protein>
    <submittedName>
        <fullName evidence="8">Type I polyketide synthase</fullName>
    </submittedName>
</protein>
<name>A0ABV5NBU4_9ACTN</name>
<evidence type="ECO:0000256" key="3">
    <source>
        <dbReference type="ARBA" id="ARBA00022679"/>
    </source>
</evidence>